<evidence type="ECO:0000256" key="1">
    <source>
        <dbReference type="SAM" id="Phobius"/>
    </source>
</evidence>
<keyword evidence="1" id="KW-0472">Membrane</keyword>
<gene>
    <name evidence="2" type="ORF">PDIGIT_LOCUS11229</name>
</gene>
<keyword evidence="1" id="KW-1133">Transmembrane helix</keyword>
<dbReference type="AlphaFoldDB" id="A0A9W4XRL3"/>
<organism evidence="2 3">
    <name type="scientific">Periconia digitata</name>
    <dbReference type="NCBI Taxonomy" id="1303443"/>
    <lineage>
        <taxon>Eukaryota</taxon>
        <taxon>Fungi</taxon>
        <taxon>Dikarya</taxon>
        <taxon>Ascomycota</taxon>
        <taxon>Pezizomycotina</taxon>
        <taxon>Dothideomycetes</taxon>
        <taxon>Pleosporomycetidae</taxon>
        <taxon>Pleosporales</taxon>
        <taxon>Massarineae</taxon>
        <taxon>Periconiaceae</taxon>
        <taxon>Periconia</taxon>
    </lineage>
</organism>
<name>A0A9W4XRL3_9PLEO</name>
<reference evidence="2" key="1">
    <citation type="submission" date="2023-01" db="EMBL/GenBank/DDBJ databases">
        <authorList>
            <person name="Van Ghelder C."/>
            <person name="Rancurel C."/>
        </authorList>
    </citation>
    <scope>NUCLEOTIDE SEQUENCE</scope>
    <source>
        <strain evidence="2">CNCM I-4278</strain>
    </source>
</reference>
<protein>
    <submittedName>
        <fullName evidence="2">Uncharacterized protein</fullName>
    </submittedName>
</protein>
<proteinExistence type="predicted"/>
<dbReference type="Proteomes" id="UP001152607">
    <property type="component" value="Unassembled WGS sequence"/>
</dbReference>
<feature type="transmembrane region" description="Helical" evidence="1">
    <location>
        <begin position="12"/>
        <end position="30"/>
    </location>
</feature>
<comment type="caution">
    <text evidence="2">The sequence shown here is derived from an EMBL/GenBank/DDBJ whole genome shotgun (WGS) entry which is preliminary data.</text>
</comment>
<keyword evidence="1" id="KW-0812">Transmembrane</keyword>
<dbReference type="EMBL" id="CAOQHR010000008">
    <property type="protein sequence ID" value="CAI6338105.1"/>
    <property type="molecule type" value="Genomic_DNA"/>
</dbReference>
<sequence>MSNSTMISKAPQWCLVILFVPIVTILGSRLYRILRVGSPTRNNKAIKLPWQTTTLLLLMTSLSPSPKYLIRTNHYLQRKLSSTSGARHLRSFRSFRIFI</sequence>
<keyword evidence="3" id="KW-1185">Reference proteome</keyword>
<accession>A0A9W4XRL3</accession>
<evidence type="ECO:0000313" key="2">
    <source>
        <dbReference type="EMBL" id="CAI6338105.1"/>
    </source>
</evidence>
<evidence type="ECO:0000313" key="3">
    <source>
        <dbReference type="Proteomes" id="UP001152607"/>
    </source>
</evidence>
<feature type="transmembrane region" description="Helical" evidence="1">
    <location>
        <begin position="50"/>
        <end position="70"/>
    </location>
</feature>